<dbReference type="Pfam" id="PF00582">
    <property type="entry name" value="Usp"/>
    <property type="match status" value="1"/>
</dbReference>
<dbReference type="SUPFAM" id="SSF52402">
    <property type="entry name" value="Adenine nucleotide alpha hydrolases-like"/>
    <property type="match status" value="1"/>
</dbReference>
<dbReference type="Gene3D" id="3.40.50.620">
    <property type="entry name" value="HUPs"/>
    <property type="match status" value="1"/>
</dbReference>
<reference evidence="2 3" key="1">
    <citation type="submission" date="2019-08" db="EMBL/GenBank/DDBJ databases">
        <title>Paraburkholderia sp. DCY113.</title>
        <authorList>
            <person name="Kang J."/>
        </authorList>
    </citation>
    <scope>NUCLEOTIDE SEQUENCE [LARGE SCALE GENOMIC DNA]</scope>
    <source>
        <strain evidence="2 3">DCY113</strain>
    </source>
</reference>
<dbReference type="InterPro" id="IPR006016">
    <property type="entry name" value="UspA"/>
</dbReference>
<proteinExistence type="predicted"/>
<protein>
    <submittedName>
        <fullName evidence="2">Universal stress protein</fullName>
    </submittedName>
</protein>
<keyword evidence="3" id="KW-1185">Reference proteome</keyword>
<dbReference type="AlphaFoldDB" id="A0A5B0G4M0"/>
<dbReference type="RefSeq" id="WP_149676032.1">
    <property type="nucleotide sequence ID" value="NZ_VTUZ01000060.1"/>
</dbReference>
<sequence length="330" mass="36470">MRPPEVGGRFDQRFFLPWWPARQSPIFMFRHLGVSIDSSDHCSDAAIRALEFAVGNGARVSLWYGQPVPDDPLVKAYCDHRASEALTRAEAAAQAMGVPCRAAALFAEQPARGILDAAKSSGCDVVVMAHDPGELAIRGSVASNLLSLAQVPVLTPGRPARIAALDLLRAEYRRLADLLQQWLSLSRSRARGEPNLRAHRVSMLAAVAHIRRTVHPLQRCKEISLCGPLRRRVDSLRAEIDELLLLGQRERELLVEIELKLAHPLGTESTVVDLSSALRSYAHLVWTARGREEGIVLPAARRHLTTLDWDRLHARFIIALHTSDGATRGM</sequence>
<dbReference type="Proteomes" id="UP000325273">
    <property type="component" value="Unassembled WGS sequence"/>
</dbReference>
<dbReference type="EMBL" id="VTUZ01000060">
    <property type="protein sequence ID" value="KAA0998336.1"/>
    <property type="molecule type" value="Genomic_DNA"/>
</dbReference>
<dbReference type="InterPro" id="IPR014729">
    <property type="entry name" value="Rossmann-like_a/b/a_fold"/>
</dbReference>
<evidence type="ECO:0000313" key="3">
    <source>
        <dbReference type="Proteomes" id="UP000325273"/>
    </source>
</evidence>
<feature type="domain" description="UspA" evidence="1">
    <location>
        <begin position="28"/>
        <end position="154"/>
    </location>
</feature>
<organism evidence="2 3">
    <name type="scientific">Paraburkholderia panacisoli</name>
    <dbReference type="NCBI Taxonomy" id="2603818"/>
    <lineage>
        <taxon>Bacteria</taxon>
        <taxon>Pseudomonadati</taxon>
        <taxon>Pseudomonadota</taxon>
        <taxon>Betaproteobacteria</taxon>
        <taxon>Burkholderiales</taxon>
        <taxon>Burkholderiaceae</taxon>
        <taxon>Paraburkholderia</taxon>
    </lineage>
</organism>
<comment type="caution">
    <text evidence="2">The sequence shown here is derived from an EMBL/GenBank/DDBJ whole genome shotgun (WGS) entry which is preliminary data.</text>
</comment>
<accession>A0A5B0G4M0</accession>
<name>A0A5B0G4M0_9BURK</name>
<evidence type="ECO:0000313" key="2">
    <source>
        <dbReference type="EMBL" id="KAA0998336.1"/>
    </source>
</evidence>
<gene>
    <name evidence="2" type="ORF">FVF58_44975</name>
</gene>
<evidence type="ECO:0000259" key="1">
    <source>
        <dbReference type="Pfam" id="PF00582"/>
    </source>
</evidence>
<dbReference type="Gene3D" id="1.20.120.520">
    <property type="entry name" value="nmb1532 protein domain like"/>
    <property type="match status" value="1"/>
</dbReference>
<dbReference type="CDD" id="cd00293">
    <property type="entry name" value="USP-like"/>
    <property type="match status" value="1"/>
</dbReference>